<keyword evidence="24" id="KW-1185">Reference proteome</keyword>
<dbReference type="InterPro" id="IPR001129">
    <property type="entry name" value="Membr-assoc_MAPEG"/>
</dbReference>
<evidence type="ECO:0000256" key="11">
    <source>
        <dbReference type="ARBA" id="ARBA00023139"/>
    </source>
</evidence>
<dbReference type="OrthoDB" id="410651at2759"/>
<evidence type="ECO:0000256" key="21">
    <source>
        <dbReference type="ARBA" id="ARBA00075145"/>
    </source>
</evidence>
<evidence type="ECO:0000256" key="9">
    <source>
        <dbReference type="ARBA" id="ARBA00023128"/>
    </source>
</evidence>
<dbReference type="GO" id="GO:0004602">
    <property type="term" value="F:glutathione peroxidase activity"/>
    <property type="evidence" value="ECO:0007669"/>
    <property type="project" value="TreeGrafter"/>
</dbReference>
<dbReference type="GO" id="GO:0005783">
    <property type="term" value="C:endoplasmic reticulum"/>
    <property type="evidence" value="ECO:0007669"/>
    <property type="project" value="TreeGrafter"/>
</dbReference>
<evidence type="ECO:0000256" key="12">
    <source>
        <dbReference type="ARBA" id="ARBA00023239"/>
    </source>
</evidence>
<dbReference type="InterPro" id="IPR023352">
    <property type="entry name" value="MAPEG-like_dom_sf"/>
</dbReference>
<comment type="subcellular location">
    <subcellularLocation>
        <location evidence="1">Mitochondrion outer membrane</location>
        <topology evidence="1">Multi-pass membrane protein</topology>
    </subcellularLocation>
</comment>
<keyword evidence="12" id="KW-0456">Lyase</keyword>
<evidence type="ECO:0000256" key="15">
    <source>
        <dbReference type="ARBA" id="ARBA00037916"/>
    </source>
</evidence>
<keyword evidence="4 23" id="KW-0812">Transmembrane</keyword>
<evidence type="ECO:0000256" key="5">
    <source>
        <dbReference type="ARBA" id="ARBA00022787"/>
    </source>
</evidence>
<dbReference type="Pfam" id="PF01124">
    <property type="entry name" value="MAPEG"/>
    <property type="match status" value="1"/>
</dbReference>
<evidence type="ECO:0000313" key="24">
    <source>
        <dbReference type="Proteomes" id="UP000694845"/>
    </source>
</evidence>
<comment type="catalytic activity">
    <reaction evidence="19">
        <text>15-deoxy-Delta(12,14)-prostaglandin J2 + glutathione = 15-deoxy-Delta(12,14)-prostaglandin J2-S-(R)-glutathione</text>
        <dbReference type="Rhea" id="RHEA:75963"/>
        <dbReference type="ChEBI" id="CHEBI:57925"/>
        <dbReference type="ChEBI" id="CHEBI:85236"/>
        <dbReference type="ChEBI" id="CHEBI:194498"/>
    </reaction>
    <physiologicalReaction direction="left-to-right" evidence="19">
        <dbReference type="Rhea" id="RHEA:75964"/>
    </physiologicalReaction>
</comment>
<feature type="transmembrane region" description="Helical" evidence="23">
    <location>
        <begin position="117"/>
        <end position="139"/>
    </location>
</feature>
<accession>A0A8B7YQ96</accession>
<dbReference type="PANTHER" id="PTHR10250">
    <property type="entry name" value="MICROSOMAL GLUTATHIONE S-TRANSFERASE"/>
    <property type="match status" value="1"/>
</dbReference>
<evidence type="ECO:0000256" key="6">
    <source>
        <dbReference type="ARBA" id="ARBA00022989"/>
    </source>
</evidence>
<evidence type="ECO:0000256" key="1">
    <source>
        <dbReference type="ARBA" id="ARBA00004374"/>
    </source>
</evidence>
<feature type="transmembrane region" description="Helical" evidence="23">
    <location>
        <begin position="12"/>
        <end position="31"/>
    </location>
</feature>
<evidence type="ECO:0000256" key="8">
    <source>
        <dbReference type="ARBA" id="ARBA00023098"/>
    </source>
</evidence>
<organism evidence="24 25">
    <name type="scientific">Acanthaster planci</name>
    <name type="common">Crown-of-thorns starfish</name>
    <dbReference type="NCBI Taxonomy" id="133434"/>
    <lineage>
        <taxon>Eukaryota</taxon>
        <taxon>Metazoa</taxon>
        <taxon>Echinodermata</taxon>
        <taxon>Eleutherozoa</taxon>
        <taxon>Asterozoa</taxon>
        <taxon>Asteroidea</taxon>
        <taxon>Valvatacea</taxon>
        <taxon>Valvatida</taxon>
        <taxon>Acanthasteridae</taxon>
        <taxon>Acanthaster</taxon>
    </lineage>
</organism>
<dbReference type="GO" id="GO:0005741">
    <property type="term" value="C:mitochondrial outer membrane"/>
    <property type="evidence" value="ECO:0007669"/>
    <property type="project" value="UniProtKB-SubCell"/>
</dbReference>
<comment type="pathway">
    <text evidence="14">Lipid metabolism; leukotriene C4 biosynthesis.</text>
</comment>
<evidence type="ECO:0000256" key="2">
    <source>
        <dbReference type="ARBA" id="ARBA00010459"/>
    </source>
</evidence>
<dbReference type="PANTHER" id="PTHR10250:SF26">
    <property type="entry name" value="GLUTATHIONE S-TRANSFERASE 3, MITOCHONDRIAL"/>
    <property type="match status" value="1"/>
</dbReference>
<name>A0A8B7YQ96_ACAPL</name>
<dbReference type="OMA" id="TYLYSWI"/>
<evidence type="ECO:0000256" key="13">
    <source>
        <dbReference type="ARBA" id="ARBA00023288"/>
    </source>
</evidence>
<comment type="catalytic activity">
    <reaction evidence="17">
        <text>(5S)-hydroperoxy-(6E,8Z,11Z,14Z)-eicosatetraenoate + 2 glutathione = (5S)-hydroxy-(6E,8Z,11Z,14Z)-eicosatetraenoate + glutathione disulfide + H2O</text>
        <dbReference type="Rhea" id="RHEA:48620"/>
        <dbReference type="ChEBI" id="CHEBI:15377"/>
        <dbReference type="ChEBI" id="CHEBI:57450"/>
        <dbReference type="ChEBI" id="CHEBI:57925"/>
        <dbReference type="ChEBI" id="CHEBI:58297"/>
        <dbReference type="ChEBI" id="CHEBI:90632"/>
    </reaction>
    <physiologicalReaction direction="left-to-right" evidence="17">
        <dbReference type="Rhea" id="RHEA:48621"/>
    </physiologicalReaction>
</comment>
<dbReference type="GO" id="GO:0005635">
    <property type="term" value="C:nuclear envelope"/>
    <property type="evidence" value="ECO:0007669"/>
    <property type="project" value="TreeGrafter"/>
</dbReference>
<evidence type="ECO:0000256" key="18">
    <source>
        <dbReference type="ARBA" id="ARBA00049298"/>
    </source>
</evidence>
<gene>
    <name evidence="25" type="primary">LOC110981539</name>
</gene>
<keyword evidence="13" id="KW-0449">Lipoprotein</keyword>
<keyword evidence="9" id="KW-0496">Mitochondrion</keyword>
<dbReference type="GeneID" id="110981539"/>
<dbReference type="GO" id="GO:0006629">
    <property type="term" value="P:lipid metabolic process"/>
    <property type="evidence" value="ECO:0007669"/>
    <property type="project" value="UniProtKB-KW"/>
</dbReference>
<comment type="similarity">
    <text evidence="2">Belongs to the MAPEG family.</text>
</comment>
<dbReference type="InterPro" id="IPR050997">
    <property type="entry name" value="MAPEG"/>
</dbReference>
<dbReference type="FunFam" id="1.20.120.550:FF:000004">
    <property type="entry name" value="Microsomal glutathione S-transferase 3"/>
    <property type="match status" value="1"/>
</dbReference>
<sequence>MADLFDILPSEYGYVVLVVLFSWVVVQWMAVRVSSARKKYKVEYPAMYSDNNMFNCVQRVHQNTLEVLGYFIVLLLLGGLKHPRISAVSGLVWVVGRISYALGYYTGNPEKRLNGAYGYFGLFGLLGTTVSLALSLLGFV</sequence>
<dbReference type="GO" id="GO:0004464">
    <property type="term" value="F:leukotriene-C4 synthase activity"/>
    <property type="evidence" value="ECO:0007669"/>
    <property type="project" value="UniProtKB-EC"/>
</dbReference>
<evidence type="ECO:0000256" key="7">
    <source>
        <dbReference type="ARBA" id="ARBA00023002"/>
    </source>
</evidence>
<dbReference type="AlphaFoldDB" id="A0A8B7YQ96"/>
<dbReference type="RefSeq" id="XP_022094852.1">
    <property type="nucleotide sequence ID" value="XM_022239160.1"/>
</dbReference>
<evidence type="ECO:0000256" key="3">
    <source>
        <dbReference type="ARBA" id="ARBA00022679"/>
    </source>
</evidence>
<comment type="catalytic activity">
    <reaction evidence="18">
        <text>leukotriene C4 = leukotriene A4 + glutathione</text>
        <dbReference type="Rhea" id="RHEA:17617"/>
        <dbReference type="ChEBI" id="CHEBI:57463"/>
        <dbReference type="ChEBI" id="CHEBI:57925"/>
        <dbReference type="ChEBI" id="CHEBI:57973"/>
        <dbReference type="EC" id="4.4.1.20"/>
    </reaction>
    <physiologicalReaction direction="right-to-left" evidence="18">
        <dbReference type="Rhea" id="RHEA:17619"/>
    </physiologicalReaction>
</comment>
<dbReference type="Proteomes" id="UP000694845">
    <property type="component" value="Unplaced"/>
</dbReference>
<keyword evidence="5" id="KW-1000">Mitochondrion outer membrane</keyword>
<dbReference type="GO" id="GO:0004364">
    <property type="term" value="F:glutathione transferase activity"/>
    <property type="evidence" value="ECO:0007669"/>
    <property type="project" value="TreeGrafter"/>
</dbReference>
<keyword evidence="10 23" id="KW-0472">Membrane</keyword>
<dbReference type="KEGG" id="aplc:110981539"/>
<keyword evidence="7" id="KW-0560">Oxidoreductase</keyword>
<proteinExistence type="inferred from homology"/>
<keyword evidence="11" id="KW-0564">Palmitate</keyword>
<evidence type="ECO:0000256" key="16">
    <source>
        <dbReference type="ARBA" id="ARBA00039056"/>
    </source>
</evidence>
<evidence type="ECO:0000256" key="10">
    <source>
        <dbReference type="ARBA" id="ARBA00023136"/>
    </source>
</evidence>
<keyword evidence="6 23" id="KW-1133">Transmembrane helix</keyword>
<dbReference type="EC" id="4.4.1.20" evidence="16"/>
<evidence type="ECO:0000313" key="25">
    <source>
        <dbReference type="RefSeq" id="XP_022094852.1"/>
    </source>
</evidence>
<feature type="transmembrane region" description="Helical" evidence="23">
    <location>
        <begin position="63"/>
        <end position="80"/>
    </location>
</feature>
<reference evidence="25" key="1">
    <citation type="submission" date="2025-08" db="UniProtKB">
        <authorList>
            <consortium name="RefSeq"/>
        </authorList>
    </citation>
    <scope>IDENTIFICATION</scope>
</reference>
<protein>
    <recommendedName>
        <fullName evidence="20">Glutathione S-transferase 3, mitochondrial</fullName>
        <ecNumber evidence="16">4.4.1.20</ecNumber>
    </recommendedName>
    <alternativeName>
        <fullName evidence="21">Glutathione peroxidase MGST3</fullName>
    </alternativeName>
    <alternativeName>
        <fullName evidence="22">LTC4 synthase MGST3</fullName>
    </alternativeName>
</protein>
<keyword evidence="3" id="KW-0808">Transferase</keyword>
<evidence type="ECO:0000256" key="19">
    <source>
        <dbReference type="ARBA" id="ARBA00051411"/>
    </source>
</evidence>
<feature type="transmembrane region" description="Helical" evidence="23">
    <location>
        <begin position="86"/>
        <end position="105"/>
    </location>
</feature>
<evidence type="ECO:0000256" key="14">
    <source>
        <dbReference type="ARBA" id="ARBA00037884"/>
    </source>
</evidence>
<comment type="pathway">
    <text evidence="15">Lipid metabolism; arachidonate metabolism.</text>
</comment>
<dbReference type="Gene3D" id="1.20.120.550">
    <property type="entry name" value="Membrane associated eicosanoid/glutathione metabolism-like domain"/>
    <property type="match status" value="1"/>
</dbReference>
<evidence type="ECO:0000256" key="17">
    <source>
        <dbReference type="ARBA" id="ARBA00043664"/>
    </source>
</evidence>
<dbReference type="SUPFAM" id="SSF161084">
    <property type="entry name" value="MAPEG domain-like"/>
    <property type="match status" value="1"/>
</dbReference>
<keyword evidence="8" id="KW-0443">Lipid metabolism</keyword>
<evidence type="ECO:0000256" key="20">
    <source>
        <dbReference type="ARBA" id="ARBA00069748"/>
    </source>
</evidence>
<evidence type="ECO:0000256" key="4">
    <source>
        <dbReference type="ARBA" id="ARBA00022692"/>
    </source>
</evidence>
<evidence type="ECO:0000256" key="22">
    <source>
        <dbReference type="ARBA" id="ARBA00076908"/>
    </source>
</evidence>
<evidence type="ECO:0000256" key="23">
    <source>
        <dbReference type="SAM" id="Phobius"/>
    </source>
</evidence>
<dbReference type="GO" id="GO:0006691">
    <property type="term" value="P:leukotriene metabolic process"/>
    <property type="evidence" value="ECO:0007669"/>
    <property type="project" value="UniProtKB-ARBA"/>
</dbReference>